<dbReference type="GO" id="GO:0012505">
    <property type="term" value="C:endomembrane system"/>
    <property type="evidence" value="ECO:0007669"/>
    <property type="project" value="UniProtKB-SubCell"/>
</dbReference>
<organism evidence="8">
    <name type="scientific">Fagus sylvatica</name>
    <name type="common">Beechnut</name>
    <dbReference type="NCBI Taxonomy" id="28930"/>
    <lineage>
        <taxon>Eukaryota</taxon>
        <taxon>Viridiplantae</taxon>
        <taxon>Streptophyta</taxon>
        <taxon>Embryophyta</taxon>
        <taxon>Tracheophyta</taxon>
        <taxon>Spermatophyta</taxon>
        <taxon>Magnoliopsida</taxon>
        <taxon>eudicotyledons</taxon>
        <taxon>Gunneridae</taxon>
        <taxon>Pentapetalae</taxon>
        <taxon>rosids</taxon>
        <taxon>fabids</taxon>
        <taxon>Fagales</taxon>
        <taxon>Fagaceae</taxon>
        <taxon>Fagus</taxon>
    </lineage>
</organism>
<dbReference type="InterPro" id="IPR043502">
    <property type="entry name" value="DNA/RNA_pol_sf"/>
</dbReference>
<dbReference type="InterPro" id="IPR036397">
    <property type="entry name" value="RNaseH_sf"/>
</dbReference>
<evidence type="ECO:0000259" key="7">
    <source>
        <dbReference type="PROSITE" id="PS50878"/>
    </source>
</evidence>
<evidence type="ECO:0000256" key="3">
    <source>
        <dbReference type="ARBA" id="ARBA00022692"/>
    </source>
</evidence>
<dbReference type="GO" id="GO:0003676">
    <property type="term" value="F:nucleic acid binding"/>
    <property type="evidence" value="ECO:0007669"/>
    <property type="project" value="InterPro"/>
</dbReference>
<dbReference type="PANTHER" id="PTHR33116">
    <property type="entry name" value="REVERSE TRANSCRIPTASE ZINC-BINDING DOMAIN-CONTAINING PROTEIN-RELATED-RELATED"/>
    <property type="match status" value="1"/>
</dbReference>
<dbReference type="InterPro" id="IPR001594">
    <property type="entry name" value="Palmitoyltrfase_DHHC"/>
</dbReference>
<dbReference type="Pfam" id="PF00078">
    <property type="entry name" value="RVT_1"/>
    <property type="match status" value="1"/>
</dbReference>
<evidence type="ECO:0000313" key="8">
    <source>
        <dbReference type="EMBL" id="SPC95283.1"/>
    </source>
</evidence>
<dbReference type="CDD" id="cd01650">
    <property type="entry name" value="RT_nLTR_like"/>
    <property type="match status" value="1"/>
</dbReference>
<dbReference type="GO" id="GO:0004523">
    <property type="term" value="F:RNA-DNA hybrid ribonuclease activity"/>
    <property type="evidence" value="ECO:0007669"/>
    <property type="project" value="InterPro"/>
</dbReference>
<evidence type="ECO:0000256" key="1">
    <source>
        <dbReference type="ARBA" id="ARBA00004127"/>
    </source>
</evidence>
<dbReference type="CDD" id="cd06222">
    <property type="entry name" value="RNase_H_like"/>
    <property type="match status" value="1"/>
</dbReference>
<dbReference type="Gene3D" id="3.60.10.10">
    <property type="entry name" value="Endonuclease/exonuclease/phosphatase"/>
    <property type="match status" value="1"/>
</dbReference>
<keyword evidence="5 6" id="KW-0472">Membrane</keyword>
<feature type="transmembrane region" description="Helical" evidence="6">
    <location>
        <begin position="182"/>
        <end position="212"/>
    </location>
</feature>
<dbReference type="Pfam" id="PF13456">
    <property type="entry name" value="RVT_3"/>
    <property type="match status" value="1"/>
</dbReference>
<feature type="domain" description="Reverse transcriptase" evidence="7">
    <location>
        <begin position="1133"/>
        <end position="1414"/>
    </location>
</feature>
<dbReference type="GO" id="GO:0016409">
    <property type="term" value="F:palmitoyltransferase activity"/>
    <property type="evidence" value="ECO:0007669"/>
    <property type="project" value="InterPro"/>
</dbReference>
<comment type="similarity">
    <text evidence="2">Belongs to the DHHC palmitoyltransferase family.</text>
</comment>
<feature type="transmembrane region" description="Helical" evidence="6">
    <location>
        <begin position="29"/>
        <end position="51"/>
    </location>
</feature>
<dbReference type="InterPro" id="IPR036691">
    <property type="entry name" value="Endo/exonu/phosph_ase_sf"/>
</dbReference>
<proteinExistence type="inferred from homology"/>
<dbReference type="SUPFAM" id="SSF56672">
    <property type="entry name" value="DNA/RNA polymerases"/>
    <property type="match status" value="1"/>
</dbReference>
<feature type="transmembrane region" description="Helical" evidence="6">
    <location>
        <begin position="233"/>
        <end position="258"/>
    </location>
</feature>
<comment type="subcellular location">
    <subcellularLocation>
        <location evidence="1">Endomembrane system</location>
        <topology evidence="1">Multi-pass membrane protein</topology>
    </subcellularLocation>
</comment>
<evidence type="ECO:0000256" key="4">
    <source>
        <dbReference type="ARBA" id="ARBA00022989"/>
    </source>
</evidence>
<dbReference type="Pfam" id="PF13966">
    <property type="entry name" value="zf-RVT"/>
    <property type="match status" value="1"/>
</dbReference>
<dbReference type="Gene3D" id="3.30.420.10">
    <property type="entry name" value="Ribonuclease H-like superfamily/Ribonuclease H"/>
    <property type="match status" value="1"/>
</dbReference>
<dbReference type="Pfam" id="PF01529">
    <property type="entry name" value="DHHC"/>
    <property type="match status" value="1"/>
</dbReference>
<evidence type="ECO:0000256" key="2">
    <source>
        <dbReference type="ARBA" id="ARBA00008574"/>
    </source>
</evidence>
<dbReference type="EMBL" id="OIVN01001557">
    <property type="protein sequence ID" value="SPC95283.1"/>
    <property type="molecule type" value="Genomic_DNA"/>
</dbReference>
<feature type="transmembrane region" description="Helical" evidence="6">
    <location>
        <begin position="72"/>
        <end position="89"/>
    </location>
</feature>
<dbReference type="PROSITE" id="PS50878">
    <property type="entry name" value="RT_POL"/>
    <property type="match status" value="1"/>
</dbReference>
<sequence length="1998" mass="227728">MVGMAIYIFLVVFFYTFLGLFLGNRIAEITITTLFSFVALSVMFLFIRCTAIDPTDKTSFKKKKRAKSKSGVAKLNYGFIMGQIVVRFIRRLERKILKTFIRRKYLDPWKTSAQMEPLLPFPLVMKDDSIAPDAREDDISFCSLCDFEVKKHSKHCRTCNRCVEGFDHHCRWLNNCVGKRNYTIFILLMTFVLLMLIVEGGTAIAIFIRCFTDKEGVERELVSRLYIQFPREVLATISVLLFLMTAYGSAALGQLFFFHVVLIRKGIRTYDYILAMKEENQAMELDPFNYSDFSSDESTDFDSPEKPSFVSRFICRGYRRNQNPPRLSIRIDRDPEPSNLSKKQGFHVKIDPWKLIKLSREKALKAAEKAREKLMKQKPVMEPDSLKPLPLETKCGPLMNTDRIMSDPGTGSTPLISKVIHPVSPGTFSSPRRRFSGSSTMFSGIVASPKQKYRSNFDLKLTEVSRELENYISRQAGKYRHSSNYVYSNKLSFPQIDWYDHCPESMICFNFYVAIFSIGFNVKLPYSITHTFEPSAAKVVEDSALGTVEVQSETDRQNLDKAQSFHLDIEEMKIEVGPQLIDDNSCSPADTHKNSIGSGEPRPIKRKLEVDHSEDLKLKKARGELNTLCETEDTGHTVPKKTETKVRARGKTIKALARANQSRYDEASHAKELQIVNPPSDPLPTVEVGAPTVRAIKALARGEGPDVLFLSETKVKSPRIEKLRSSMSFFGSHCVDCVGKAGGLALFWKAGIELEVVFENKYVMASLIYSDPPDTTWLLLTIHGPPYLAKKRKFWKLMEELVSSFSGHWLLLGDLNSINETSEKKGDLGFNGPRFTWSNRRVGLANIRERLDRGICNVDWQGLFPRAGIRHLTAPNSDHNPILLDTIMEKPQGSKPFRFEAMWTKEESSSEVVKKAWLISVEGSQVHRLVQKCQSVQREFKEWNKKFFGIAKDRIREIEQKLLMIQDADPTQENLELEASLYMELNQWLEREELKWKQKSRELWLKEGDSNSKFFHASTLIRRRRNFISEIKLDSGQWIHTREDIEQYFTSKFQMLYNSSLPQIPEDINELLSPCISEAENAEFSNIPEPLEIKEAVWEMHPLKAPGPDGLPGLFFKHYWEIVGPQIISAVQDFFQHGRLLKKLNHTLITLIPKMNGACNFNQFRPISLCNFVYKIISKILVNRLRPLLAKIIDPAQSAFVPKRWITENVVIAQEIVHSFKNTKKKKGFVGFKLDFHKAYDSLEWNFIMAVLKALGFNQYSSQLIHQCISTVTYTLLLNGTKSSSFSPSRGIRQGDPLSPYLFILCSEVLARLINREESRGSISGVKVAVGAPSISKLLYADDVLLFCEAKISEVNSLMKCVELYSQWSGLSLSIDKSGLFVSKGVHTQFSRQVKRIWGFKQLSKNVKYLGMPLFLSSNKSKDLSFVKEKLEARVQGWKSKTLSWAGRATLIKSVALATPIYGMASFKFPKGLCEELDAIVRKFWWSPKSNSNRFFTPLAWAKLCKPRSLGGLGFREFERFNEAMLAKLAWWVLSNRDSFCVKVLRAKYHVGNQWLQSNAAKSASFTWRGLEGVRSLLSQGACMLVGSGEQILVWNDPWIPNMPHCKPQSRIPMDIPPVIAVESLMTQDKRGWDLSKLQNLFDDATIQAILNIPKWNSAQRDQWIWRKNFSGSLTVKSAYKEAINLDLQGPSPLIWGKIWKSHLHERLKMLLWRIASNLVPTRISLGKFAVDIDDLCPMCNHQLETIIHLFWECSFSRALWFGSSWSIKTECFNMVDAVSLIEFFHYPPIELCFNQEDKENFLLVGAITLDQIWKIRNLRVHEAKVVDVDKALHDIQMRSREFWYVQKIPSFAGCTAIEGVWKKPSQGCLKFNCDAAVGSLFSCIAVVARDWRGTVVLATSKKVNTTIPLQAEAEAILWATQLAEDLEVTEGWFESDSKLCMDAVLGTSSIPWRAQGIINSIKHSFVNHPSWLGSWVPRKANGAPHALAADLGLLPII</sequence>
<reference evidence="8" key="1">
    <citation type="submission" date="2018-02" db="EMBL/GenBank/DDBJ databases">
        <authorList>
            <person name="Cohen D.B."/>
            <person name="Kent A.D."/>
        </authorList>
    </citation>
    <scope>NUCLEOTIDE SEQUENCE</scope>
</reference>
<evidence type="ECO:0000256" key="6">
    <source>
        <dbReference type="SAM" id="Phobius"/>
    </source>
</evidence>
<dbReference type="SUPFAM" id="SSF56219">
    <property type="entry name" value="DNase I-like"/>
    <property type="match status" value="1"/>
</dbReference>
<dbReference type="PANTHER" id="PTHR33116:SF86">
    <property type="entry name" value="REVERSE TRANSCRIPTASE DOMAIN-CONTAINING PROTEIN"/>
    <property type="match status" value="1"/>
</dbReference>
<dbReference type="InterPro" id="IPR044730">
    <property type="entry name" value="RNase_H-like_dom_plant"/>
</dbReference>
<accession>A0A2N9G709</accession>
<keyword evidence="3 6" id="KW-0812">Transmembrane</keyword>
<protein>
    <recommendedName>
        <fullName evidence="7">Reverse transcriptase domain-containing protein</fullName>
    </recommendedName>
</protein>
<dbReference type="InterPro" id="IPR000477">
    <property type="entry name" value="RT_dom"/>
</dbReference>
<dbReference type="InterPro" id="IPR026960">
    <property type="entry name" value="RVT-Znf"/>
</dbReference>
<gene>
    <name evidence="8" type="ORF">FSB_LOCUS23165</name>
</gene>
<name>A0A2N9G709_FAGSY</name>
<dbReference type="InterPro" id="IPR002156">
    <property type="entry name" value="RNaseH_domain"/>
</dbReference>
<dbReference type="PROSITE" id="PS50216">
    <property type="entry name" value="DHHC"/>
    <property type="match status" value="1"/>
</dbReference>
<keyword evidence="4 6" id="KW-1133">Transmembrane helix</keyword>
<feature type="transmembrane region" description="Helical" evidence="6">
    <location>
        <begin position="5"/>
        <end position="23"/>
    </location>
</feature>
<evidence type="ECO:0000256" key="5">
    <source>
        <dbReference type="ARBA" id="ARBA00023136"/>
    </source>
</evidence>